<dbReference type="InterPro" id="IPR002553">
    <property type="entry name" value="Clathrin/coatomer_adapt-like_N"/>
</dbReference>
<evidence type="ECO:0000256" key="5">
    <source>
        <dbReference type="ARBA" id="ARBA00022927"/>
    </source>
</evidence>
<comment type="caution">
    <text evidence="9">The sequence shown here is derived from an EMBL/GenBank/DDBJ whole genome shotgun (WGS) entry which is preliminary data.</text>
</comment>
<feature type="compositionally biased region" description="Low complexity" evidence="7">
    <location>
        <begin position="985"/>
        <end position="996"/>
    </location>
</feature>
<evidence type="ECO:0000259" key="8">
    <source>
        <dbReference type="Pfam" id="PF01602"/>
    </source>
</evidence>
<evidence type="ECO:0000256" key="2">
    <source>
        <dbReference type="ARBA" id="ARBA00006613"/>
    </source>
</evidence>
<feature type="compositionally biased region" description="Basic residues" evidence="7">
    <location>
        <begin position="972"/>
        <end position="984"/>
    </location>
</feature>
<gene>
    <name evidence="9" type="ORF">BASA50_007495</name>
</gene>
<feature type="region of interest" description="Disordered" evidence="7">
    <location>
        <begin position="909"/>
        <end position="943"/>
    </location>
</feature>
<keyword evidence="5" id="KW-0653">Protein transport</keyword>
<feature type="region of interest" description="Disordered" evidence="7">
    <location>
        <begin position="959"/>
        <end position="1002"/>
    </location>
</feature>
<evidence type="ECO:0000256" key="4">
    <source>
        <dbReference type="ARBA" id="ARBA00022737"/>
    </source>
</evidence>
<dbReference type="PANTHER" id="PTHR22781">
    <property type="entry name" value="DELTA ADAPTIN-RELATED"/>
    <property type="match status" value="1"/>
</dbReference>
<dbReference type="Proteomes" id="UP001648503">
    <property type="component" value="Unassembled WGS sequence"/>
</dbReference>
<dbReference type="SUPFAM" id="SSF48371">
    <property type="entry name" value="ARM repeat"/>
    <property type="match status" value="1"/>
</dbReference>
<evidence type="ECO:0000256" key="6">
    <source>
        <dbReference type="ARBA" id="ARBA00023136"/>
    </source>
</evidence>
<comment type="subcellular location">
    <subcellularLocation>
        <location evidence="1">Endomembrane system</location>
    </subcellularLocation>
</comment>
<evidence type="ECO:0000256" key="7">
    <source>
        <dbReference type="SAM" id="MobiDB-lite"/>
    </source>
</evidence>
<evidence type="ECO:0000256" key="3">
    <source>
        <dbReference type="ARBA" id="ARBA00022448"/>
    </source>
</evidence>
<keyword evidence="3" id="KW-0813">Transport</keyword>
<keyword evidence="6" id="KW-0472">Membrane</keyword>
<proteinExistence type="inferred from homology"/>
<feature type="compositionally biased region" description="Basic residues" evidence="7">
    <location>
        <begin position="909"/>
        <end position="919"/>
    </location>
</feature>
<feature type="region of interest" description="Disordered" evidence="7">
    <location>
        <begin position="872"/>
        <end position="893"/>
    </location>
</feature>
<dbReference type="InterPro" id="IPR017105">
    <property type="entry name" value="AP3_complex_dsu"/>
</dbReference>
<evidence type="ECO:0000313" key="9">
    <source>
        <dbReference type="EMBL" id="KAH6593288.1"/>
    </source>
</evidence>
<dbReference type="InterPro" id="IPR016024">
    <property type="entry name" value="ARM-type_fold"/>
</dbReference>
<organism evidence="9 10">
    <name type="scientific">Batrachochytrium salamandrivorans</name>
    <dbReference type="NCBI Taxonomy" id="1357716"/>
    <lineage>
        <taxon>Eukaryota</taxon>
        <taxon>Fungi</taxon>
        <taxon>Fungi incertae sedis</taxon>
        <taxon>Chytridiomycota</taxon>
        <taxon>Chytridiomycota incertae sedis</taxon>
        <taxon>Chytridiomycetes</taxon>
        <taxon>Rhizophydiales</taxon>
        <taxon>Rhizophydiales incertae sedis</taxon>
        <taxon>Batrachochytrium</taxon>
    </lineage>
</organism>
<evidence type="ECO:0000313" key="10">
    <source>
        <dbReference type="Proteomes" id="UP001648503"/>
    </source>
</evidence>
<feature type="compositionally biased region" description="Basic and acidic residues" evidence="7">
    <location>
        <begin position="920"/>
        <end position="932"/>
    </location>
</feature>
<comment type="similarity">
    <text evidence="2">Belongs to the adaptor complexes large subunit family.</text>
</comment>
<feature type="region of interest" description="Disordered" evidence="7">
    <location>
        <begin position="1245"/>
        <end position="1265"/>
    </location>
</feature>
<sequence length="1303" mass="143544">MQPSTVVCPVSPPTHCLQFNRLSFQTHIFAVAMFEKSLTDLIRGLRANKGSEERFVADMTDEIRLELRKNDLDIKTNAVSKLCVLHMMGYDMGWASFHIIEVMSSPKLSQKRMGYYAAAISFKQDTDVLMLCTNLIKKDMSSNNSEDGSVAMHTLAQIITPDLARDLHMDLIAMLNNSKPYMRKRAILVLYRIFLKYPEALRAAFPRLKERLEDSDPSVVSAAVNVICELARKNPKSYLPLAPQLYGLLTASSNNWTLIKTIKLFAALTPLEPRLIRKLVPPIINLIQTSSAMSLIYECIHTLIIGGMISPEVADEQTEPPHDLQISLLCMNKLRVFIEDPDQNLKYLGLYAIGKLLLLRPKLVGQHRDVILKCLDDFDYSIRQQTLELISNLVSPTNLFSIVKRLMLQLVPKNDVTQSKRRLKRSLSIQESKYRNQVAHCVISVCYKNTFANISNFEWYLSVLIDLSYCPTVDVGMAIAEQLIQVCVRVKDIIPLAVSLLAKVLLDVEFLDTVAKTPNNTGVLYGVAWVIGEYCEHLSNPREIIEGMLVSQVNRLAPSIIAVYLHNILKVYSFWINGLTLQTLQWEECLELTLAIRERVTFFTTNSDLEVQDRASTILEVLKFVIAETDTATKSDEGQPSGYEITPVTEILPTLFSGEFNPVAANTQLKVHVPEGLDLDAWIHPPVFAPEPDIPIVSPYYSDSESPVTSDTHSNDFGKAMLRDQRQERLRSDPFYLENDRSTTKSAHNKPSRIDIDRIPIETLTLSDLPLGMVQTQARSASPTRCTSLFAKPRPFLDDQPMVSSMVRPASKQYQLKAEEDLPSSGVSGDAEAALMLSAGFIDADTMEQIRLSDPDRYAVLSIDLTAVDADHDTSPIAPTSSGRRLPPAGGPDLIMGLEYEALPDALAKTRKSTKGKKAKPIDGVDGGEHSERKKKSKKEKNRAVDGIDIDALCDDITTKNGDPSVNVNKMKSSKKSKKPKKAKPGTTTATATTTTDMPEDSKTLTLASKSLLDGAIGAPSEATIFYEDDRVELVYTWQHDQPLLPLINATPQTLLITVHITLRPIDPALVMISEYDLHSLEGLVITRESNVSFIINASATRSSDTELFITPTWQLQLAYVTALVADSTAITAITREVSLALPSLVNMIHPSSLTVLDMASEGLLELLTCSPALLPHRVSTQMVVPSSVSFDACVESLSMRLGLRVVEVLDNPVRAASMYGVSVSLGGSHVAALVKEVPGHTNGSIGGAGATSGGGGVSAMPSRRKRGSVVTVDLRAGHEPLLYQLREAVQSVCEELVEGGGN</sequence>
<dbReference type="InterPro" id="IPR011989">
    <property type="entry name" value="ARM-like"/>
</dbReference>
<evidence type="ECO:0000256" key="1">
    <source>
        <dbReference type="ARBA" id="ARBA00004308"/>
    </source>
</evidence>
<reference evidence="9 10" key="1">
    <citation type="submission" date="2021-02" db="EMBL/GenBank/DDBJ databases">
        <title>Variation within the Batrachochytrium salamandrivorans European outbreak.</title>
        <authorList>
            <person name="Kelly M."/>
            <person name="Pasmans F."/>
            <person name="Shea T.P."/>
            <person name="Munoz J.F."/>
            <person name="Carranza S."/>
            <person name="Cuomo C.A."/>
            <person name="Martel A."/>
        </authorList>
    </citation>
    <scope>NUCLEOTIDE SEQUENCE [LARGE SCALE GENOMIC DNA]</scope>
    <source>
        <strain evidence="9 10">AMFP18/2</strain>
    </source>
</reference>
<protein>
    <recommendedName>
        <fullName evidence="8">Clathrin/coatomer adaptor adaptin-like N-terminal domain-containing protein</fullName>
    </recommendedName>
</protein>
<dbReference type="PANTHER" id="PTHR22781:SF12">
    <property type="entry name" value="AP-3 COMPLEX SUBUNIT DELTA-1"/>
    <property type="match status" value="1"/>
</dbReference>
<feature type="compositionally biased region" description="Polar residues" evidence="7">
    <location>
        <begin position="959"/>
        <end position="971"/>
    </location>
</feature>
<accession>A0ABQ8F6W4</accession>
<feature type="domain" description="Clathrin/coatomer adaptor adaptin-like N-terminal" evidence="8">
    <location>
        <begin position="62"/>
        <end position="623"/>
    </location>
</feature>
<feature type="compositionally biased region" description="Gly residues" evidence="7">
    <location>
        <begin position="1245"/>
        <end position="1258"/>
    </location>
</feature>
<keyword evidence="4" id="KW-0677">Repeat</keyword>
<dbReference type="Pfam" id="PF01602">
    <property type="entry name" value="Adaptin_N"/>
    <property type="match status" value="1"/>
</dbReference>
<dbReference type="EMBL" id="JAFCIX010000357">
    <property type="protein sequence ID" value="KAH6593288.1"/>
    <property type="molecule type" value="Genomic_DNA"/>
</dbReference>
<keyword evidence="10" id="KW-1185">Reference proteome</keyword>
<dbReference type="Gene3D" id="1.25.10.10">
    <property type="entry name" value="Leucine-rich Repeat Variant"/>
    <property type="match status" value="1"/>
</dbReference>
<name>A0ABQ8F6W4_9FUNG</name>